<dbReference type="Proteomes" id="UP000241769">
    <property type="component" value="Unassembled WGS sequence"/>
</dbReference>
<organism evidence="1 2">
    <name type="scientific">Planoprotostelium fungivorum</name>
    <dbReference type="NCBI Taxonomy" id="1890364"/>
    <lineage>
        <taxon>Eukaryota</taxon>
        <taxon>Amoebozoa</taxon>
        <taxon>Evosea</taxon>
        <taxon>Variosea</taxon>
        <taxon>Cavosteliida</taxon>
        <taxon>Cavosteliaceae</taxon>
        <taxon>Planoprotostelium</taxon>
    </lineage>
</organism>
<dbReference type="InParanoid" id="A0A2P6N1D0"/>
<sequence length="193" mass="21305">MFEGKISRCMTVFGGCFESVVAECPHDNLMAEAGEEGTYCSVATGCKQGSAVQQAANKVVHCNNNKSDCPNTTNFHILQSFLCALETPATEAWSRTEVNCLARPGVQSLGSSPTECANAYKCFAEDYQTEHRRRAFKNVQTDHKKQAFSVRADAIKCMNHQDYHYTAELVSPKDAATFLMIKICFSLSGESQY</sequence>
<evidence type="ECO:0000313" key="2">
    <source>
        <dbReference type="Proteomes" id="UP000241769"/>
    </source>
</evidence>
<dbReference type="AlphaFoldDB" id="A0A2P6N1D0"/>
<comment type="caution">
    <text evidence="1">The sequence shown here is derived from an EMBL/GenBank/DDBJ whole genome shotgun (WGS) entry which is preliminary data.</text>
</comment>
<gene>
    <name evidence="1" type="ORF">PROFUN_00594</name>
</gene>
<evidence type="ECO:0000313" key="1">
    <source>
        <dbReference type="EMBL" id="PRP77733.1"/>
    </source>
</evidence>
<proteinExistence type="predicted"/>
<protein>
    <submittedName>
        <fullName evidence="1">Uncharacterized protein</fullName>
    </submittedName>
</protein>
<reference evidence="1 2" key="1">
    <citation type="journal article" date="2018" name="Genome Biol. Evol.">
        <title>Multiple Roots of Fruiting Body Formation in Amoebozoa.</title>
        <authorList>
            <person name="Hillmann F."/>
            <person name="Forbes G."/>
            <person name="Novohradska S."/>
            <person name="Ferling I."/>
            <person name="Riege K."/>
            <person name="Groth M."/>
            <person name="Westermann M."/>
            <person name="Marz M."/>
            <person name="Spaller T."/>
            <person name="Winckler T."/>
            <person name="Schaap P."/>
            <person name="Glockner G."/>
        </authorList>
    </citation>
    <scope>NUCLEOTIDE SEQUENCE [LARGE SCALE GENOMIC DNA]</scope>
    <source>
        <strain evidence="1 2">Jena</strain>
    </source>
</reference>
<dbReference type="EMBL" id="MDYQ01000257">
    <property type="protein sequence ID" value="PRP77733.1"/>
    <property type="molecule type" value="Genomic_DNA"/>
</dbReference>
<accession>A0A2P6N1D0</accession>
<keyword evidence="2" id="KW-1185">Reference proteome</keyword>
<name>A0A2P6N1D0_9EUKA</name>